<protein>
    <submittedName>
        <fullName evidence="3">Uncharacterized protein</fullName>
    </submittedName>
</protein>
<gene>
    <name evidence="3" type="ORF">E4656_03515</name>
</gene>
<proteinExistence type="predicted"/>
<dbReference type="RefSeq" id="WP_135481219.1">
    <property type="nucleotide sequence ID" value="NZ_SRMF01000001.1"/>
</dbReference>
<keyword evidence="1" id="KW-0175">Coiled coil</keyword>
<name>A0A4Z0WEP6_9GAMM</name>
<evidence type="ECO:0000313" key="3">
    <source>
        <dbReference type="EMBL" id="TGG95500.1"/>
    </source>
</evidence>
<comment type="caution">
    <text evidence="3">The sequence shown here is derived from an EMBL/GenBank/DDBJ whole genome shotgun (WGS) entry which is preliminary data.</text>
</comment>
<dbReference type="Proteomes" id="UP000297475">
    <property type="component" value="Unassembled WGS sequence"/>
</dbReference>
<keyword evidence="4" id="KW-1185">Reference proteome</keyword>
<dbReference type="EMBL" id="SRMF01000001">
    <property type="protein sequence ID" value="TGG95500.1"/>
    <property type="molecule type" value="Genomic_DNA"/>
</dbReference>
<sequence length="149" mass="17833">MQAIDEIERKLETYREELARLEQQRQDAERKQAALENIPRWLDDYCRQQGLERADIYRTLEKDIEKWIKSRRGEAEGIHQHLKSYFARVLSEGDTVPERRQQPPEPKLPAGLYTNPYNGEQVIKKTRAPRELREWVQRYGLGAVETWRK</sequence>
<evidence type="ECO:0000313" key="4">
    <source>
        <dbReference type="Proteomes" id="UP000297475"/>
    </source>
</evidence>
<feature type="region of interest" description="Disordered" evidence="2">
    <location>
        <begin position="93"/>
        <end position="120"/>
    </location>
</feature>
<feature type="coiled-coil region" evidence="1">
    <location>
        <begin position="4"/>
        <end position="38"/>
    </location>
</feature>
<reference evidence="3 4" key="1">
    <citation type="submission" date="2019-04" db="EMBL/GenBank/DDBJ databases">
        <title>Natronospirillum operosus gen. nov., sp. nov., a haloalkaliphilic satellite isolated from decaying biomass of laboratory culture of cyanobacterium Geitlerinema sp. and proposal of Natronospirillaceae fam. nov. and Saccharospirillaceae fam. nov.</title>
        <authorList>
            <person name="Kevbrin V."/>
            <person name="Boltyanskaya Y."/>
            <person name="Koziaeva V."/>
            <person name="Grouzdev D.S."/>
            <person name="Park M."/>
            <person name="Cho J."/>
        </authorList>
    </citation>
    <scope>NUCLEOTIDE SEQUENCE [LARGE SCALE GENOMIC DNA]</scope>
    <source>
        <strain evidence="3 4">G-116</strain>
    </source>
</reference>
<accession>A0A4Z0WEP6</accession>
<organism evidence="3 4">
    <name type="scientific">Natronospirillum operosum</name>
    <dbReference type="NCBI Taxonomy" id="2759953"/>
    <lineage>
        <taxon>Bacteria</taxon>
        <taxon>Pseudomonadati</taxon>
        <taxon>Pseudomonadota</taxon>
        <taxon>Gammaproteobacteria</taxon>
        <taxon>Oceanospirillales</taxon>
        <taxon>Natronospirillaceae</taxon>
        <taxon>Natronospirillum</taxon>
    </lineage>
</organism>
<dbReference type="AlphaFoldDB" id="A0A4Z0WEP6"/>
<evidence type="ECO:0000256" key="1">
    <source>
        <dbReference type="SAM" id="Coils"/>
    </source>
</evidence>
<evidence type="ECO:0000256" key="2">
    <source>
        <dbReference type="SAM" id="MobiDB-lite"/>
    </source>
</evidence>
<dbReference type="OrthoDB" id="6367018at2"/>